<name>A0A8H7M290_9AGAM</name>
<dbReference type="EMBL" id="JACYCF010000035">
    <property type="protein sequence ID" value="KAF8748683.1"/>
    <property type="molecule type" value="Genomic_DNA"/>
</dbReference>
<accession>A0A8H7M290</accession>
<feature type="region of interest" description="Disordered" evidence="1">
    <location>
        <begin position="69"/>
        <end position="153"/>
    </location>
</feature>
<comment type="caution">
    <text evidence="2">The sequence shown here is derived from an EMBL/GenBank/DDBJ whole genome shotgun (WGS) entry which is preliminary data.</text>
</comment>
<protein>
    <submittedName>
        <fullName evidence="2">Uncharacterized protein</fullName>
    </submittedName>
</protein>
<organism evidence="2 3">
    <name type="scientific">Rhizoctonia solani</name>
    <dbReference type="NCBI Taxonomy" id="456999"/>
    <lineage>
        <taxon>Eukaryota</taxon>
        <taxon>Fungi</taxon>
        <taxon>Dikarya</taxon>
        <taxon>Basidiomycota</taxon>
        <taxon>Agaricomycotina</taxon>
        <taxon>Agaricomycetes</taxon>
        <taxon>Cantharellales</taxon>
        <taxon>Ceratobasidiaceae</taxon>
        <taxon>Rhizoctonia</taxon>
    </lineage>
</organism>
<dbReference type="AlphaFoldDB" id="A0A8H7M290"/>
<evidence type="ECO:0000313" key="3">
    <source>
        <dbReference type="Proteomes" id="UP000614334"/>
    </source>
</evidence>
<sequence>MSVVDVNLALTYSLRDDAFANALAYANRRKRQFDKKARVVNYEVGDLVQRYDARLDETHSALRKLAPKCRPRWQTIRPGGTRPPPQALRAESRHSTRRVRRQTEGSPAIQLPRSRGARPAQIPRPEERIPLEREDPTQPNKYQDEDSDDEDLS</sequence>
<evidence type="ECO:0000256" key="1">
    <source>
        <dbReference type="SAM" id="MobiDB-lite"/>
    </source>
</evidence>
<evidence type="ECO:0000313" key="2">
    <source>
        <dbReference type="EMBL" id="KAF8748683.1"/>
    </source>
</evidence>
<dbReference type="Proteomes" id="UP000614334">
    <property type="component" value="Unassembled WGS sequence"/>
</dbReference>
<gene>
    <name evidence="2" type="ORF">RHS01_10632</name>
</gene>
<proteinExistence type="predicted"/>
<reference evidence="2" key="1">
    <citation type="submission" date="2020-09" db="EMBL/GenBank/DDBJ databases">
        <title>Comparative genome analyses of four rice-infecting Rhizoctonia solani isolates reveal extensive enrichment of homogalacturonan modification genes.</title>
        <authorList>
            <person name="Lee D.-Y."/>
            <person name="Jeon J."/>
            <person name="Kim K.-T."/>
            <person name="Cheong K."/>
            <person name="Song H."/>
            <person name="Choi G."/>
            <person name="Ko J."/>
            <person name="Opiyo S.O."/>
            <person name="Zuo S."/>
            <person name="Madhav S."/>
            <person name="Lee Y.-H."/>
            <person name="Wang G.-L."/>
        </authorList>
    </citation>
    <scope>NUCLEOTIDE SEQUENCE</scope>
    <source>
        <strain evidence="2">AG1-IA B2</strain>
    </source>
</reference>
<feature type="compositionally biased region" description="Basic and acidic residues" evidence="1">
    <location>
        <begin position="124"/>
        <end position="136"/>
    </location>
</feature>